<dbReference type="SMART" id="SM00112">
    <property type="entry name" value="CA"/>
    <property type="match status" value="5"/>
</dbReference>
<dbReference type="GeneID" id="101706580"/>
<organism evidence="26 28">
    <name type="scientific">Heterocephalus glaber</name>
    <name type="common">Naked mole rat</name>
    <dbReference type="NCBI Taxonomy" id="10181"/>
    <lineage>
        <taxon>Eukaryota</taxon>
        <taxon>Metazoa</taxon>
        <taxon>Chordata</taxon>
        <taxon>Craniata</taxon>
        <taxon>Vertebrata</taxon>
        <taxon>Euteleostomi</taxon>
        <taxon>Mammalia</taxon>
        <taxon>Eutheria</taxon>
        <taxon>Euarchontoglires</taxon>
        <taxon>Glires</taxon>
        <taxon>Rodentia</taxon>
        <taxon>Hystricomorpha</taxon>
        <taxon>Bathyergidae</taxon>
        <taxon>Heterocephalus</taxon>
    </lineage>
</organism>
<reference evidence="27 28" key="1">
    <citation type="submission" date="2025-04" db="UniProtKB">
        <authorList>
            <consortium name="RefSeq"/>
        </authorList>
    </citation>
    <scope>IDENTIFICATION</scope>
</reference>
<dbReference type="GO" id="GO:0045296">
    <property type="term" value="F:cadherin binding"/>
    <property type="evidence" value="ECO:0007669"/>
    <property type="project" value="TreeGrafter"/>
</dbReference>
<evidence type="ECO:0000256" key="8">
    <source>
        <dbReference type="ARBA" id="ARBA00022685"/>
    </source>
</evidence>
<evidence type="ECO:0000313" key="26">
    <source>
        <dbReference type="Proteomes" id="UP000694906"/>
    </source>
</evidence>
<name>A0AAX6SVE4_HETGA</name>
<proteinExistence type="predicted"/>
<keyword evidence="14 21" id="KW-0130">Cell adhesion</keyword>
<evidence type="ECO:0000256" key="16">
    <source>
        <dbReference type="ARBA" id="ARBA00022989"/>
    </source>
</evidence>
<keyword evidence="12" id="KW-0677">Repeat</keyword>
<keyword evidence="8" id="KW-0165">Cleavage on pair of basic residues</keyword>
<comment type="subcellular location">
    <subcellularLocation>
        <location evidence="3">Cell junction</location>
        <location evidence="3">Adherens junction</location>
    </subcellularLocation>
    <subcellularLocation>
        <location evidence="1 21">Cell membrane</location>
        <topology evidence="1 21">Single-pass type I membrane protein</topology>
    </subcellularLocation>
    <subcellularLocation>
        <location evidence="2">Cytoplasm</location>
    </subcellularLocation>
</comment>
<dbReference type="KEGG" id="hgl:101706580"/>
<dbReference type="RefSeq" id="XP_021112608.1">
    <property type="nucleotide sequence ID" value="XM_021256949.1"/>
</dbReference>
<evidence type="ECO:0000256" key="12">
    <source>
        <dbReference type="ARBA" id="ARBA00022737"/>
    </source>
</evidence>
<evidence type="ECO:0000256" key="5">
    <source>
        <dbReference type="ARBA" id="ARBA00022475"/>
    </source>
</evidence>
<dbReference type="GO" id="GO:0000902">
    <property type="term" value="P:cell morphogenesis"/>
    <property type="evidence" value="ECO:0007669"/>
    <property type="project" value="TreeGrafter"/>
</dbReference>
<dbReference type="CDD" id="cd11304">
    <property type="entry name" value="Cadherin_repeat"/>
    <property type="match status" value="5"/>
</dbReference>
<accession>A0AAX6SVE4</accession>
<dbReference type="FunFam" id="2.60.40.60:FF:000217">
    <property type="entry name" value="Cadherin 5"/>
    <property type="match status" value="1"/>
</dbReference>
<dbReference type="CTD" id="1003"/>
<dbReference type="PANTHER" id="PTHR24027:SF89">
    <property type="entry name" value="CADHERIN-5"/>
    <property type="match status" value="1"/>
</dbReference>
<keyword evidence="13 20" id="KW-0106">Calcium</keyword>
<evidence type="ECO:0000259" key="25">
    <source>
        <dbReference type="PROSITE" id="PS50268"/>
    </source>
</evidence>
<dbReference type="InterPro" id="IPR027397">
    <property type="entry name" value="Catenin-bd_sf"/>
</dbReference>
<evidence type="ECO:0000256" key="21">
    <source>
        <dbReference type="RuleBase" id="RU003318"/>
    </source>
</evidence>
<feature type="chain" id="PRO_5044719163" description="Cadherin-5" evidence="24">
    <location>
        <begin position="22"/>
        <end position="783"/>
    </location>
</feature>
<dbReference type="Gene3D" id="4.10.900.10">
    <property type="entry name" value="TCF3-CBD (Catenin binding domain)"/>
    <property type="match status" value="1"/>
</dbReference>
<evidence type="ECO:0000313" key="28">
    <source>
        <dbReference type="RefSeq" id="XP_021112608.1"/>
    </source>
</evidence>
<dbReference type="FunFam" id="2.60.40.60:FF:000219">
    <property type="entry name" value="Cadherin 5"/>
    <property type="match status" value="1"/>
</dbReference>
<keyword evidence="11 24" id="KW-0732">Signal</keyword>
<dbReference type="Pfam" id="PF01049">
    <property type="entry name" value="CADH_Y-type_LIR"/>
    <property type="match status" value="1"/>
</dbReference>
<dbReference type="InterPro" id="IPR020894">
    <property type="entry name" value="Cadherin_CS"/>
</dbReference>
<dbReference type="GO" id="GO:0016342">
    <property type="term" value="C:catenin complex"/>
    <property type="evidence" value="ECO:0007669"/>
    <property type="project" value="TreeGrafter"/>
</dbReference>
<dbReference type="GO" id="GO:0034332">
    <property type="term" value="P:adherens junction organization"/>
    <property type="evidence" value="ECO:0007669"/>
    <property type="project" value="TreeGrafter"/>
</dbReference>
<evidence type="ECO:0000256" key="24">
    <source>
        <dbReference type="SAM" id="SignalP"/>
    </source>
</evidence>
<dbReference type="InterPro" id="IPR039808">
    <property type="entry name" value="Cadherin"/>
</dbReference>
<gene>
    <name evidence="27 28" type="primary">Cdh5</name>
</gene>
<dbReference type="InterPro" id="IPR002126">
    <property type="entry name" value="Cadherin-like_dom"/>
</dbReference>
<dbReference type="RefSeq" id="XP_004843168.1">
    <property type="nucleotide sequence ID" value="XM_004843111.3"/>
</dbReference>
<keyword evidence="16 23" id="KW-1133">Transmembrane helix</keyword>
<sequence length="783" mass="86945">MLTTALGTYMGLLVAASVAGCDPTQLDTLSLPCIHRRQKRDWIWNQMHVDEEKTDPLPYYVGKLKSSVNRKNATYVLKGEAANSIFQVNADTGDVYAFARLDREKVSEYSLVALIVDKDTNKNLEPPSNFTIKVHDINDNWPVFTHRLFNASVLEMSPGGTSVMRLTAVDADDPTVADHATVMYQILKGGENFAIDNSGLISTAKQNLDREVQASYEIVVEARDAEGLQGESGTATVLITLQDVNDNFPIFAQPAMYTFVVPEDIRVGSSVGSLFVEDPDEPQNRKTKFDIVQGEYRDTFTIDTDPTRNEGIIKPMKPLDYELIQKYSFVVEATDPTINLGYLRGITGKNKARVVINILDVDEPPVFQKRFYHFLLNENQKKNLIGSVLAKDPDKAGRNIGYSIRKTSDKGQFFRITKQGDIHCEKELDREIYPWHNLTVEANELDPNGNPTGKESIVQVHIEVLDENDNAPEFAQPYEPKVCENAAQGKLVVQISAVDKDITPQNVKFKFALGTDDSNFTLIDNHDNTANITVKYGPFDREHAKFYYLPVLISDNGSPSLTGTSTLTVVVCKCNQQGTFTFCEEAVAQAGVSIQALVAIFLCILTITVITLLFFLRRRLRKQARAHGKGVTEIHEQLVTYDEEGGGEMDTTCYDVSVLNSARSGAAKPLRSVLDARQPIYAKAQKPPRVAPGVMPGVHGGPGEMAAMIEVKKDEADHDGGGPPYDTLHIYDYEGSESIAESLSSLGTDSTNSDIDYDFLNDWGPRFKMLAELYSNPWDDLVY</sequence>
<dbReference type="PROSITE" id="PS00232">
    <property type="entry name" value="CADHERIN_1"/>
    <property type="match status" value="2"/>
</dbReference>
<dbReference type="GO" id="GO:0043534">
    <property type="term" value="P:blood vessel endothelial cell migration"/>
    <property type="evidence" value="ECO:0007669"/>
    <property type="project" value="UniProtKB-ARBA"/>
</dbReference>
<dbReference type="Pfam" id="PF00028">
    <property type="entry name" value="Cadherin"/>
    <property type="match status" value="5"/>
</dbReference>
<feature type="domain" description="Cadherin" evidence="25">
    <location>
        <begin position="474"/>
        <end position="582"/>
    </location>
</feature>
<feature type="domain" description="Cadherin" evidence="25">
    <location>
        <begin position="253"/>
        <end position="367"/>
    </location>
</feature>
<keyword evidence="7" id="KW-0597">Phosphoprotein</keyword>
<evidence type="ECO:0000256" key="14">
    <source>
        <dbReference type="ARBA" id="ARBA00022889"/>
    </source>
</evidence>
<dbReference type="FunFam" id="2.60.40.60:FF:000017">
    <property type="entry name" value="Cadherin 24"/>
    <property type="match status" value="1"/>
</dbReference>
<keyword evidence="18" id="KW-0325">Glycoprotein</keyword>
<dbReference type="Proteomes" id="UP000694906">
    <property type="component" value="Unplaced"/>
</dbReference>
<evidence type="ECO:0000256" key="13">
    <source>
        <dbReference type="ARBA" id="ARBA00022837"/>
    </source>
</evidence>
<dbReference type="GO" id="GO:0019903">
    <property type="term" value="F:protein phosphatase binding"/>
    <property type="evidence" value="ECO:0007669"/>
    <property type="project" value="TreeGrafter"/>
</dbReference>
<dbReference type="PROSITE" id="PS50268">
    <property type="entry name" value="CADHERIN_2"/>
    <property type="match status" value="5"/>
</dbReference>
<dbReference type="GO" id="GO:2000114">
    <property type="term" value="P:regulation of establishment of cell polarity"/>
    <property type="evidence" value="ECO:0007669"/>
    <property type="project" value="UniProtKB-ARBA"/>
</dbReference>
<dbReference type="GO" id="GO:0005509">
    <property type="term" value="F:calcium ion binding"/>
    <property type="evidence" value="ECO:0007669"/>
    <property type="project" value="UniProtKB-UniRule"/>
</dbReference>
<evidence type="ECO:0000256" key="4">
    <source>
        <dbReference type="ARBA" id="ARBA00021701"/>
    </source>
</evidence>
<feature type="domain" description="Cadherin" evidence="25">
    <location>
        <begin position="368"/>
        <end position="474"/>
    </location>
</feature>
<dbReference type="Gene3D" id="2.60.40.60">
    <property type="entry name" value="Cadherins"/>
    <property type="match status" value="5"/>
</dbReference>
<evidence type="ECO:0000256" key="1">
    <source>
        <dbReference type="ARBA" id="ARBA00004251"/>
    </source>
</evidence>
<feature type="domain" description="Cadherin" evidence="25">
    <location>
        <begin position="145"/>
        <end position="251"/>
    </location>
</feature>
<dbReference type="AlphaFoldDB" id="A0AAX6SVE4"/>
<feature type="transmembrane region" description="Helical" evidence="23">
    <location>
        <begin position="596"/>
        <end position="616"/>
    </location>
</feature>
<keyword evidence="10" id="KW-0479">Metal-binding</keyword>
<dbReference type="PANTHER" id="PTHR24027">
    <property type="entry name" value="CADHERIN-23"/>
    <property type="match status" value="1"/>
</dbReference>
<evidence type="ECO:0000256" key="7">
    <source>
        <dbReference type="ARBA" id="ARBA00022553"/>
    </source>
</evidence>
<evidence type="ECO:0000256" key="19">
    <source>
        <dbReference type="ARBA" id="ARBA00030559"/>
    </source>
</evidence>
<feature type="domain" description="Cadherin" evidence="25">
    <location>
        <begin position="74"/>
        <end position="144"/>
    </location>
</feature>
<dbReference type="GO" id="GO:0005923">
    <property type="term" value="C:bicellular tight junction"/>
    <property type="evidence" value="ECO:0007669"/>
    <property type="project" value="TreeGrafter"/>
</dbReference>
<dbReference type="GO" id="GO:0005912">
    <property type="term" value="C:adherens junction"/>
    <property type="evidence" value="ECO:0007669"/>
    <property type="project" value="UniProtKB-SubCell"/>
</dbReference>
<dbReference type="GO" id="GO:0044331">
    <property type="term" value="P:cell-cell adhesion mediated by cadherin"/>
    <property type="evidence" value="ECO:0007669"/>
    <property type="project" value="TreeGrafter"/>
</dbReference>
<evidence type="ECO:0000256" key="2">
    <source>
        <dbReference type="ARBA" id="ARBA00004496"/>
    </source>
</evidence>
<dbReference type="InterPro" id="IPR015919">
    <property type="entry name" value="Cadherin-like_sf"/>
</dbReference>
<dbReference type="GO" id="GO:0007043">
    <property type="term" value="P:cell-cell junction assembly"/>
    <property type="evidence" value="ECO:0007669"/>
    <property type="project" value="TreeGrafter"/>
</dbReference>
<evidence type="ECO:0000256" key="3">
    <source>
        <dbReference type="ARBA" id="ARBA00004536"/>
    </source>
</evidence>
<evidence type="ECO:0000256" key="6">
    <source>
        <dbReference type="ARBA" id="ARBA00022490"/>
    </source>
</evidence>
<evidence type="ECO:0000313" key="27">
    <source>
        <dbReference type="RefSeq" id="XP_004843168.1"/>
    </source>
</evidence>
<dbReference type="SUPFAM" id="SSF49313">
    <property type="entry name" value="Cadherin-like"/>
    <property type="match status" value="5"/>
</dbReference>
<dbReference type="GO" id="GO:0008013">
    <property type="term" value="F:beta-catenin binding"/>
    <property type="evidence" value="ECO:0007669"/>
    <property type="project" value="TreeGrafter"/>
</dbReference>
<keyword evidence="9 21" id="KW-0812">Transmembrane</keyword>
<protein>
    <recommendedName>
        <fullName evidence="4">Cadherin-5</fullName>
    </recommendedName>
    <alternativeName>
        <fullName evidence="19">Vascular endothelial cadherin</fullName>
    </alternativeName>
</protein>
<dbReference type="FunFam" id="2.60.40.60:FF:000012">
    <property type="entry name" value="Cadherin 24"/>
    <property type="match status" value="1"/>
</dbReference>
<feature type="signal peptide" evidence="24">
    <location>
        <begin position="1"/>
        <end position="21"/>
    </location>
</feature>
<dbReference type="InterPro" id="IPR000233">
    <property type="entry name" value="Cadherin_Y-type_LIR"/>
</dbReference>
<dbReference type="FunFam" id="4.10.900.10:FF:000008">
    <property type="entry name" value="Cadherin 5"/>
    <property type="match status" value="1"/>
</dbReference>
<dbReference type="GO" id="GO:0016339">
    <property type="term" value="P:calcium-dependent cell-cell adhesion via plasma membrane cell adhesion molecules"/>
    <property type="evidence" value="ECO:0007669"/>
    <property type="project" value="TreeGrafter"/>
</dbReference>
<dbReference type="PRINTS" id="PR00205">
    <property type="entry name" value="CADHERIN"/>
</dbReference>
<dbReference type="GO" id="GO:0005737">
    <property type="term" value="C:cytoplasm"/>
    <property type="evidence" value="ECO:0007669"/>
    <property type="project" value="UniProtKB-SubCell"/>
</dbReference>
<evidence type="ECO:0000256" key="22">
    <source>
        <dbReference type="RuleBase" id="RU004357"/>
    </source>
</evidence>
<evidence type="ECO:0000256" key="9">
    <source>
        <dbReference type="ARBA" id="ARBA00022692"/>
    </source>
</evidence>
<evidence type="ECO:0000256" key="10">
    <source>
        <dbReference type="ARBA" id="ARBA00022723"/>
    </source>
</evidence>
<dbReference type="FunFam" id="2.60.40.60:FF:000014">
    <property type="entry name" value="Cadherin 8"/>
    <property type="match status" value="1"/>
</dbReference>
<evidence type="ECO:0000256" key="11">
    <source>
        <dbReference type="ARBA" id="ARBA00022729"/>
    </source>
</evidence>
<evidence type="ECO:0000256" key="15">
    <source>
        <dbReference type="ARBA" id="ARBA00022949"/>
    </source>
</evidence>
<keyword evidence="17 23" id="KW-0472">Membrane</keyword>
<keyword evidence="15" id="KW-0965">Cell junction</keyword>
<comment type="function">
    <text evidence="22">Cadherins are calcium-dependent cell adhesion proteins.</text>
</comment>
<evidence type="ECO:0000256" key="18">
    <source>
        <dbReference type="ARBA" id="ARBA00023180"/>
    </source>
</evidence>
<evidence type="ECO:0000256" key="20">
    <source>
        <dbReference type="PROSITE-ProRule" id="PRU00043"/>
    </source>
</evidence>
<evidence type="ECO:0000256" key="23">
    <source>
        <dbReference type="SAM" id="Phobius"/>
    </source>
</evidence>
<evidence type="ECO:0000256" key="17">
    <source>
        <dbReference type="ARBA" id="ARBA00023136"/>
    </source>
</evidence>
<keyword evidence="5" id="KW-1003">Cell membrane</keyword>
<keyword evidence="6" id="KW-0963">Cytoplasm</keyword>
<dbReference type="GO" id="GO:0007156">
    <property type="term" value="P:homophilic cell adhesion via plasma membrane adhesion molecules"/>
    <property type="evidence" value="ECO:0007669"/>
    <property type="project" value="InterPro"/>
</dbReference>
<keyword evidence="26" id="KW-1185">Reference proteome</keyword>